<keyword evidence="5" id="KW-1185">Reference proteome</keyword>
<name>A0ABW4ZDT1_9BACT</name>
<feature type="signal peptide" evidence="2">
    <location>
        <begin position="1"/>
        <end position="17"/>
    </location>
</feature>
<evidence type="ECO:0000256" key="2">
    <source>
        <dbReference type="SAM" id="SignalP"/>
    </source>
</evidence>
<dbReference type="Gene3D" id="2.130.10.10">
    <property type="entry name" value="YVTN repeat-like/Quinoprotein amine dehydrogenase"/>
    <property type="match status" value="1"/>
</dbReference>
<evidence type="ECO:0000313" key="4">
    <source>
        <dbReference type="EMBL" id="MFD2160166.1"/>
    </source>
</evidence>
<feature type="compositionally biased region" description="Basic and acidic residues" evidence="1">
    <location>
        <begin position="432"/>
        <end position="443"/>
    </location>
</feature>
<evidence type="ECO:0000259" key="3">
    <source>
        <dbReference type="Pfam" id="PF22494"/>
    </source>
</evidence>
<accession>A0ABW4ZDT1</accession>
<feature type="chain" id="PRO_5046008428" description="Choice-of-anchor I domain-containing protein" evidence="2">
    <location>
        <begin position="18"/>
        <end position="538"/>
    </location>
</feature>
<gene>
    <name evidence="4" type="ORF">ACFSW8_14770</name>
</gene>
<feature type="region of interest" description="Disordered" evidence="1">
    <location>
        <begin position="419"/>
        <end position="445"/>
    </location>
</feature>
<evidence type="ECO:0000256" key="1">
    <source>
        <dbReference type="SAM" id="MobiDB-lite"/>
    </source>
</evidence>
<dbReference type="InterPro" id="IPR055188">
    <property type="entry name" value="Choice_anch_I"/>
</dbReference>
<evidence type="ECO:0000313" key="5">
    <source>
        <dbReference type="Proteomes" id="UP001597389"/>
    </source>
</evidence>
<dbReference type="RefSeq" id="WP_377087026.1">
    <property type="nucleotide sequence ID" value="NZ_JBHSJL010000014.1"/>
</dbReference>
<dbReference type="EMBL" id="JBHUJB010000073">
    <property type="protein sequence ID" value="MFD2160166.1"/>
    <property type="molecule type" value="Genomic_DNA"/>
</dbReference>
<dbReference type="Proteomes" id="UP001597389">
    <property type="component" value="Unassembled WGS sequence"/>
</dbReference>
<reference evidence="5" key="1">
    <citation type="journal article" date="2019" name="Int. J. Syst. Evol. Microbiol.">
        <title>The Global Catalogue of Microorganisms (GCM) 10K type strain sequencing project: providing services to taxonomists for standard genome sequencing and annotation.</title>
        <authorList>
            <consortium name="The Broad Institute Genomics Platform"/>
            <consortium name="The Broad Institute Genome Sequencing Center for Infectious Disease"/>
            <person name="Wu L."/>
            <person name="Ma J."/>
        </authorList>
    </citation>
    <scope>NUCLEOTIDE SEQUENCE [LARGE SCALE GENOMIC DNA]</scope>
    <source>
        <strain evidence="5">CCUG 57942</strain>
    </source>
</reference>
<sequence>MKHALLTALALSSPLIAAPQINPIQRIMLPPGAGEIVSVSENHRQPILAVTQANVGGVHLFKRTGNAFKASHSVNFVEYFQQHPIKGFSFDEVSSVSLDPLGRGFGVAALINKNKNDQGNEGTGLLGLFDYTSGKILGTLPAGFHPDQVGFSKDGKWIALANEGEMGSGGIADNPGSLSLYDLTSVTNSQELIEQIQPHNFEFSPNHTSEDFLKNVHSVRSHDLADGTYLQYLEPEFTCFSPDSKSVFVALQENNAIATFDLTSMKWKNITDLGVHKISIDPSDKDKKADTSTIVYGAPMPDTIASFQQNGKTYIATANEGDARGDDKDTVKLAKGAFNNGKNIPKAPNHSPYELDPKKGGIGRLGLVANLCDTNNDGIAEKIVAYGTRDLAIWEVSPNGALKRVSAFALEDYVLNADPKRHNSNDGGQLEEFDKRSDNKGPEPEALAVHTTQQGTTYTLVANERQNGLVLIDITKPTSPEALAYLNDSDHALFRPESVQLIDLNGSLTAIVGYEAYDDKAGGIGIYTLNGIPTTAKK</sequence>
<dbReference type="PANTHER" id="PTHR46928">
    <property type="entry name" value="MESENCHYME-SPECIFIC CELL SURFACE GLYCOPROTEIN"/>
    <property type="match status" value="1"/>
</dbReference>
<dbReference type="Pfam" id="PF22494">
    <property type="entry name" value="choice_anch_I"/>
    <property type="match status" value="1"/>
</dbReference>
<dbReference type="InterPro" id="IPR052956">
    <property type="entry name" value="Mesenchyme-surface_protein"/>
</dbReference>
<proteinExistence type="predicted"/>
<organism evidence="4 5">
    <name type="scientific">Rubritalea tangerina</name>
    <dbReference type="NCBI Taxonomy" id="430798"/>
    <lineage>
        <taxon>Bacteria</taxon>
        <taxon>Pseudomonadati</taxon>
        <taxon>Verrucomicrobiota</taxon>
        <taxon>Verrucomicrobiia</taxon>
        <taxon>Verrucomicrobiales</taxon>
        <taxon>Rubritaleaceae</taxon>
        <taxon>Rubritalea</taxon>
    </lineage>
</organism>
<protein>
    <recommendedName>
        <fullName evidence="3">Choice-of-anchor I domain-containing protein</fullName>
    </recommendedName>
</protein>
<keyword evidence="2" id="KW-0732">Signal</keyword>
<comment type="caution">
    <text evidence="4">The sequence shown here is derived from an EMBL/GenBank/DDBJ whole genome shotgun (WGS) entry which is preliminary data.</text>
</comment>
<feature type="domain" description="Choice-of-anchor I" evidence="3">
    <location>
        <begin position="118"/>
        <end position="488"/>
    </location>
</feature>
<dbReference type="PANTHER" id="PTHR46928:SF1">
    <property type="entry name" value="MESENCHYME-SPECIFIC CELL SURFACE GLYCOPROTEIN"/>
    <property type="match status" value="1"/>
</dbReference>
<dbReference type="InterPro" id="IPR011048">
    <property type="entry name" value="Haem_d1_sf"/>
</dbReference>
<dbReference type="InterPro" id="IPR015943">
    <property type="entry name" value="WD40/YVTN_repeat-like_dom_sf"/>
</dbReference>
<dbReference type="SUPFAM" id="SSF51004">
    <property type="entry name" value="C-terminal (heme d1) domain of cytochrome cd1-nitrite reductase"/>
    <property type="match status" value="1"/>
</dbReference>